<evidence type="ECO:0000313" key="3">
    <source>
        <dbReference type="Proteomes" id="UP000748752"/>
    </source>
</evidence>
<proteinExistence type="predicted"/>
<protein>
    <recommendedName>
        <fullName evidence="4">DUF3368 domain-containing protein</fullName>
    </recommendedName>
</protein>
<organism evidence="2 3">
    <name type="scientific">Thiohalocapsa halophila</name>
    <dbReference type="NCBI Taxonomy" id="69359"/>
    <lineage>
        <taxon>Bacteria</taxon>
        <taxon>Pseudomonadati</taxon>
        <taxon>Pseudomonadota</taxon>
        <taxon>Gammaproteobacteria</taxon>
        <taxon>Chromatiales</taxon>
        <taxon>Chromatiaceae</taxon>
        <taxon>Thiohalocapsa</taxon>
    </lineage>
</organism>
<sequence>MPHRQRLSADHPGRGRAVGPAGGAGTRADHPGTGRPRGASLARGRPGAQGAGRGLGRNARPHSAGRRHYGVGPRTRRERCAHPCALHAGDRGHRRRRGARRCARPRVRLTGTLGLVLRVARLGRIASAAEILEQLVDVGLRLNNDVVRDALAEVTGESWPRR</sequence>
<evidence type="ECO:0008006" key="4">
    <source>
        <dbReference type="Google" id="ProtNLM"/>
    </source>
</evidence>
<comment type="caution">
    <text evidence="2">The sequence shown here is derived from an EMBL/GenBank/DDBJ whole genome shotgun (WGS) entry which is preliminary data.</text>
</comment>
<keyword evidence="3" id="KW-1185">Reference proteome</keyword>
<gene>
    <name evidence="2" type="ORF">CKO31_01105</name>
</gene>
<dbReference type="Proteomes" id="UP000748752">
    <property type="component" value="Unassembled WGS sequence"/>
</dbReference>
<evidence type="ECO:0000313" key="2">
    <source>
        <dbReference type="EMBL" id="MBK1629352.1"/>
    </source>
</evidence>
<dbReference type="InterPro" id="IPR021799">
    <property type="entry name" value="PIN-like_prokaryotic"/>
</dbReference>
<feature type="region of interest" description="Disordered" evidence="1">
    <location>
        <begin position="1"/>
        <end position="77"/>
    </location>
</feature>
<name>A0ABS1CBZ9_9GAMM</name>
<evidence type="ECO:0000256" key="1">
    <source>
        <dbReference type="SAM" id="MobiDB-lite"/>
    </source>
</evidence>
<feature type="compositionally biased region" description="Basic residues" evidence="1">
    <location>
        <begin position="59"/>
        <end position="77"/>
    </location>
</feature>
<dbReference type="EMBL" id="NRRV01000001">
    <property type="protein sequence ID" value="MBK1629352.1"/>
    <property type="molecule type" value="Genomic_DNA"/>
</dbReference>
<reference evidence="2 3" key="1">
    <citation type="journal article" date="2020" name="Microorganisms">
        <title>Osmotic Adaptation and Compatible Solute Biosynthesis of Phototrophic Bacteria as Revealed from Genome Analyses.</title>
        <authorList>
            <person name="Imhoff J.F."/>
            <person name="Rahn T."/>
            <person name="Kunzel S."/>
            <person name="Keller A."/>
            <person name="Neulinger S.C."/>
        </authorList>
    </citation>
    <scope>NUCLEOTIDE SEQUENCE [LARGE SCALE GENOMIC DNA]</scope>
    <source>
        <strain evidence="2 3">DSM 6210</strain>
    </source>
</reference>
<dbReference type="Pfam" id="PF11848">
    <property type="entry name" value="DUF3368"/>
    <property type="match status" value="1"/>
</dbReference>
<accession>A0ABS1CBZ9</accession>